<dbReference type="InterPro" id="IPR036513">
    <property type="entry name" value="STAS_dom_sf"/>
</dbReference>
<evidence type="ECO:0000259" key="1">
    <source>
        <dbReference type="PROSITE" id="PS50801"/>
    </source>
</evidence>
<dbReference type="InterPro" id="IPR058548">
    <property type="entry name" value="MlaB-like_STAS"/>
</dbReference>
<feature type="domain" description="STAS" evidence="1">
    <location>
        <begin position="10"/>
        <end position="118"/>
    </location>
</feature>
<evidence type="ECO:0000313" key="3">
    <source>
        <dbReference type="Proteomes" id="UP000530928"/>
    </source>
</evidence>
<dbReference type="Pfam" id="PF13466">
    <property type="entry name" value="STAS_2"/>
    <property type="match status" value="1"/>
</dbReference>
<keyword evidence="3" id="KW-1185">Reference proteome</keyword>
<dbReference type="RefSeq" id="WP_181611569.1">
    <property type="nucleotide sequence ID" value="NZ_BAABAM010000003.1"/>
</dbReference>
<dbReference type="InterPro" id="IPR002645">
    <property type="entry name" value="STAS_dom"/>
</dbReference>
<organism evidence="2 3">
    <name type="scientific">Nonomuraea soli</name>
    <dbReference type="NCBI Taxonomy" id="1032476"/>
    <lineage>
        <taxon>Bacteria</taxon>
        <taxon>Bacillati</taxon>
        <taxon>Actinomycetota</taxon>
        <taxon>Actinomycetes</taxon>
        <taxon>Streptosporangiales</taxon>
        <taxon>Streptosporangiaceae</taxon>
        <taxon>Nonomuraea</taxon>
    </lineage>
</organism>
<dbReference type="PROSITE" id="PS50801">
    <property type="entry name" value="STAS"/>
    <property type="match status" value="1"/>
</dbReference>
<dbReference type="Proteomes" id="UP000530928">
    <property type="component" value="Unassembled WGS sequence"/>
</dbReference>
<dbReference type="EMBL" id="JACDUR010000004">
    <property type="protein sequence ID" value="MBA2892851.1"/>
    <property type="molecule type" value="Genomic_DNA"/>
</dbReference>
<protein>
    <submittedName>
        <fullName evidence="2">Anti-anti-sigma factor</fullName>
    </submittedName>
</protein>
<proteinExistence type="predicted"/>
<dbReference type="CDD" id="cd07043">
    <property type="entry name" value="STAS_anti-anti-sigma_factors"/>
    <property type="match status" value="1"/>
</dbReference>
<evidence type="ECO:0000313" key="2">
    <source>
        <dbReference type="EMBL" id="MBA2892851.1"/>
    </source>
</evidence>
<name>A0A7W0CKH0_9ACTN</name>
<comment type="caution">
    <text evidence="2">The sequence shown here is derived from an EMBL/GenBank/DDBJ whole genome shotgun (WGS) entry which is preliminary data.</text>
</comment>
<dbReference type="SUPFAM" id="SSF52091">
    <property type="entry name" value="SpoIIaa-like"/>
    <property type="match status" value="1"/>
</dbReference>
<dbReference type="Gene3D" id="3.30.750.24">
    <property type="entry name" value="STAS domain"/>
    <property type="match status" value="1"/>
</dbReference>
<sequence>MTSYAQDSFTVVEVSSNSLAAAFRLRGDLDYVSAEDLLTVVTARLRQAPAPREIRLDCAGLGICDSTGLSVLLVIRRRADAVGTRLHLDNRGAALNRLLDITGTREHLVAGRDGVHSS</sequence>
<reference evidence="2 3" key="1">
    <citation type="submission" date="2020-07" db="EMBL/GenBank/DDBJ databases">
        <title>Genomic Encyclopedia of Type Strains, Phase IV (KMG-IV): sequencing the most valuable type-strain genomes for metagenomic binning, comparative biology and taxonomic classification.</title>
        <authorList>
            <person name="Goeker M."/>
        </authorList>
    </citation>
    <scope>NUCLEOTIDE SEQUENCE [LARGE SCALE GENOMIC DNA]</scope>
    <source>
        <strain evidence="2 3">DSM 45533</strain>
    </source>
</reference>
<dbReference type="AlphaFoldDB" id="A0A7W0CKH0"/>
<gene>
    <name evidence="2" type="ORF">HNR30_004205</name>
</gene>
<accession>A0A7W0CKH0</accession>